<dbReference type="GeneID" id="19878530"/>
<sequence>MQNDLLHLSYLKSNNIKYISTDINGHPFIIPHDPSNLDLYRKCLSDFYEFYTFISEIKSTTYKDLAEYYKLKYELKGLESLITEYNTLRNELDKEPKKEGVVYYNEEEERVLRESNEMVGNANASCMFVGPYNLAMFYRRMGSEKNFVRFMKEARKSAMMQENYNGIELCQEELRKYRKERNKRR</sequence>
<evidence type="ECO:0000313" key="2">
    <source>
        <dbReference type="Proteomes" id="UP000011081"/>
    </source>
</evidence>
<dbReference type="RefSeq" id="XP_008073666.1">
    <property type="nucleotide sequence ID" value="XM_008075475.1"/>
</dbReference>
<dbReference type="Proteomes" id="UP000011081">
    <property type="component" value="Unassembled WGS sequence"/>
</dbReference>
<gene>
    <name evidence="1" type="ORF">VCUG_00645</name>
</gene>
<proteinExistence type="predicted"/>
<dbReference type="HOGENOM" id="CLU_1504494_0_0_1"/>
<dbReference type="OMA" id="YNGIELC"/>
<dbReference type="EMBL" id="GL877410">
    <property type="protein sequence ID" value="ELA47925.1"/>
    <property type="molecule type" value="Genomic_DNA"/>
</dbReference>
<keyword evidence="2" id="KW-1185">Reference proteome</keyword>
<dbReference type="VEuPathDB" id="MicrosporidiaDB:VCUG_00645"/>
<organism evidence="1 2">
    <name type="scientific">Vavraia culicis (isolate floridensis)</name>
    <name type="common">Microsporidian parasite</name>
    <dbReference type="NCBI Taxonomy" id="948595"/>
    <lineage>
        <taxon>Eukaryota</taxon>
        <taxon>Fungi</taxon>
        <taxon>Fungi incertae sedis</taxon>
        <taxon>Microsporidia</taxon>
        <taxon>Pleistophoridae</taxon>
        <taxon>Vavraia</taxon>
    </lineage>
</organism>
<dbReference type="InParanoid" id="L2GXW4"/>
<reference evidence="2" key="1">
    <citation type="submission" date="2011-03" db="EMBL/GenBank/DDBJ databases">
        <title>The genome sequence of Vavraia culicis strain floridensis.</title>
        <authorList>
            <consortium name="The Broad Institute Genome Sequencing Platform"/>
            <person name="Cuomo C."/>
            <person name="Becnel J."/>
            <person name="Sanscrainte N."/>
            <person name="Young S.K."/>
            <person name="Zeng Q."/>
            <person name="Gargeya S."/>
            <person name="Fitzgerald M."/>
            <person name="Haas B."/>
            <person name="Abouelleil A."/>
            <person name="Alvarado L."/>
            <person name="Arachchi H.M."/>
            <person name="Berlin A."/>
            <person name="Chapman S.B."/>
            <person name="Gearin G."/>
            <person name="Goldberg J."/>
            <person name="Griggs A."/>
            <person name="Gujja S."/>
            <person name="Hansen M."/>
            <person name="Heiman D."/>
            <person name="Howarth C."/>
            <person name="Larimer J."/>
            <person name="Lui A."/>
            <person name="MacDonald P.J.P."/>
            <person name="McCowen C."/>
            <person name="Montmayeur A."/>
            <person name="Murphy C."/>
            <person name="Neiman D."/>
            <person name="Pearson M."/>
            <person name="Priest M."/>
            <person name="Roberts A."/>
            <person name="Saif S."/>
            <person name="Shea T."/>
            <person name="Sisk P."/>
            <person name="Stolte C."/>
            <person name="Sykes S."/>
            <person name="Wortman J."/>
            <person name="Nusbaum C."/>
            <person name="Birren B."/>
        </authorList>
    </citation>
    <scope>NUCLEOTIDE SEQUENCE [LARGE SCALE GENOMIC DNA]</scope>
    <source>
        <strain evidence="2">floridensis</strain>
    </source>
</reference>
<name>L2GXW4_VAVCU</name>
<accession>L2GXW4</accession>
<dbReference type="AlphaFoldDB" id="L2GXW4"/>
<evidence type="ECO:0000313" key="1">
    <source>
        <dbReference type="EMBL" id="ELA47925.1"/>
    </source>
</evidence>
<protein>
    <submittedName>
        <fullName evidence="1">Uncharacterized protein</fullName>
    </submittedName>
</protein>
<dbReference type="OrthoDB" id="10368747at2759"/>